<dbReference type="Proteomes" id="UP000774935">
    <property type="component" value="Unassembled WGS sequence"/>
</dbReference>
<sequence length="477" mass="56389">MKDSILFKLRINIPELDIYSPNVGTFSGIYNAEILVDENNSNAVSLKIFYDGKEYLDHKVMRWEGENENLMLSKFEIMDILQPDNLENISFLEYGYKGITSGTSLYRKGFKYFTIHLKGVRFIYNNSEQDNSVFFLNQQAFQLIENNYRYHSNFPWNTSAYKWKPLHKVKEFISFNGIHFKPEHYFYASNSTESVVSIKKEPKFSVQYSELTAAEIKNHILLICALYSFYSHQNITYSLSRIYTDDKLHIEVKDVEDKAVSNEHGLFRWVFFQDPLNLILQVDIPHLLENLEFVLLIIERFNYALETKGESRFMILYNILEQIRNQYILSKHIEQERAGDPPNLNRVKEEYTFTTSKKKADNFIKEQLMKVAEIIDEEHQEQFIKDVPFKLTPIKVFSMTNQFQSFFNFINIQVEDFELDFVQIKSLRDSIFHGRPVSENIELLHQINSYKRLPMFVGTVILKYFGITEVSKTKLVK</sequence>
<evidence type="ECO:0000313" key="1">
    <source>
        <dbReference type="EMBL" id="MBW3364942.1"/>
    </source>
</evidence>
<dbReference type="RefSeq" id="WP_199109475.1">
    <property type="nucleotide sequence ID" value="NZ_JAHWXQ010000002.1"/>
</dbReference>
<organism evidence="1 2">
    <name type="scientific">Pontibacter populi</name>
    <dbReference type="NCBI Taxonomy" id="890055"/>
    <lineage>
        <taxon>Bacteria</taxon>
        <taxon>Pseudomonadati</taxon>
        <taxon>Bacteroidota</taxon>
        <taxon>Cytophagia</taxon>
        <taxon>Cytophagales</taxon>
        <taxon>Hymenobacteraceae</taxon>
        <taxon>Pontibacter</taxon>
    </lineage>
</organism>
<keyword evidence="2" id="KW-1185">Reference proteome</keyword>
<gene>
    <name evidence="1" type="ORF">KYK27_07805</name>
</gene>
<comment type="caution">
    <text evidence="1">The sequence shown here is derived from an EMBL/GenBank/DDBJ whole genome shotgun (WGS) entry which is preliminary data.</text>
</comment>
<dbReference type="EMBL" id="JAHWXQ010000002">
    <property type="protein sequence ID" value="MBW3364942.1"/>
    <property type="molecule type" value="Genomic_DNA"/>
</dbReference>
<accession>A0ABS6XAB1</accession>
<protein>
    <recommendedName>
        <fullName evidence="3">ApeA N-terminal domain-containing protein</fullName>
    </recommendedName>
</protein>
<proteinExistence type="predicted"/>
<reference evidence="1 2" key="1">
    <citation type="submission" date="2021-07" db="EMBL/GenBank/DDBJ databases">
        <authorList>
            <person name="Kim M.K."/>
        </authorList>
    </citation>
    <scope>NUCLEOTIDE SEQUENCE [LARGE SCALE GENOMIC DNA]</scope>
    <source>
        <strain evidence="1 2">HLY7-15</strain>
    </source>
</reference>
<evidence type="ECO:0000313" key="2">
    <source>
        <dbReference type="Proteomes" id="UP000774935"/>
    </source>
</evidence>
<evidence type="ECO:0008006" key="3">
    <source>
        <dbReference type="Google" id="ProtNLM"/>
    </source>
</evidence>
<name>A0ABS6XAB1_9BACT</name>